<evidence type="ECO:0000313" key="1">
    <source>
        <dbReference type="EMBL" id="TKS69412.1"/>
    </source>
</evidence>
<gene>
    <name evidence="1" type="ORF">D9C73_003476</name>
</gene>
<protein>
    <submittedName>
        <fullName evidence="1">Glutamate receptor 2</fullName>
    </submittedName>
</protein>
<dbReference type="EMBL" id="CM014080">
    <property type="protein sequence ID" value="TKS69412.1"/>
    <property type="molecule type" value="Genomic_DNA"/>
</dbReference>
<dbReference type="Proteomes" id="UP000298787">
    <property type="component" value="Chromosome 3"/>
</dbReference>
<keyword evidence="2" id="KW-1185">Reference proteome</keyword>
<proteinExistence type="predicted"/>
<organism evidence="1 2">
    <name type="scientific">Collichthys lucidus</name>
    <name type="common">Big head croaker</name>
    <name type="synonym">Sciaena lucida</name>
    <dbReference type="NCBI Taxonomy" id="240159"/>
    <lineage>
        <taxon>Eukaryota</taxon>
        <taxon>Metazoa</taxon>
        <taxon>Chordata</taxon>
        <taxon>Craniata</taxon>
        <taxon>Vertebrata</taxon>
        <taxon>Euteleostomi</taxon>
        <taxon>Actinopterygii</taxon>
        <taxon>Neopterygii</taxon>
        <taxon>Teleostei</taxon>
        <taxon>Neoteleostei</taxon>
        <taxon>Acanthomorphata</taxon>
        <taxon>Eupercaria</taxon>
        <taxon>Sciaenidae</taxon>
        <taxon>Collichthys</taxon>
    </lineage>
</organism>
<reference evidence="1 2" key="1">
    <citation type="submission" date="2019-01" db="EMBL/GenBank/DDBJ databases">
        <title>Genome Assembly of Collichthys lucidus.</title>
        <authorList>
            <person name="Cai M."/>
            <person name="Xiao S."/>
        </authorList>
    </citation>
    <scope>NUCLEOTIDE SEQUENCE [LARGE SCALE GENOMIC DNA]</scope>
    <source>
        <strain evidence="1">JT15FE1705JMU</strain>
        <tissue evidence="1">Muscle</tissue>
    </source>
</reference>
<dbReference type="AlphaFoldDB" id="A0A4V6AQD4"/>
<sequence>MRKFGEEWHIVALHSQNHIATHPFIKHTYIHGVLHHPPTVSAYSNRSKPPLPAQFESVLQEEYLGWVQVTCERRGADQEYSAFRVGMVQFGMADFRLTPHIDNLEVANSFAVTNCLSSRTVCQNLGEEGLVGRIATKKALLKEKQSKTPEISKRTQEMDKGRLVFFEVCQFGNK</sequence>
<dbReference type="Gene3D" id="3.40.50.2300">
    <property type="match status" value="1"/>
</dbReference>
<dbReference type="STRING" id="240159.A0A4V6AQD4"/>
<keyword evidence="1" id="KW-0675">Receptor</keyword>
<name>A0A4V6AQD4_COLLU</name>
<accession>A0A4V6AQD4</accession>
<evidence type="ECO:0000313" key="2">
    <source>
        <dbReference type="Proteomes" id="UP000298787"/>
    </source>
</evidence>